<gene>
    <name evidence="1" type="ORF">ABGB03_04505</name>
</gene>
<organism evidence="1">
    <name type="scientific">Pontimicrobium sp. SW4</name>
    <dbReference type="NCBI Taxonomy" id="3153519"/>
    <lineage>
        <taxon>Bacteria</taxon>
        <taxon>Pseudomonadati</taxon>
        <taxon>Bacteroidota</taxon>
        <taxon>Flavobacteriia</taxon>
        <taxon>Flavobacteriales</taxon>
        <taxon>Flavobacteriaceae</taxon>
        <taxon>Pontimicrobium</taxon>
    </lineage>
</organism>
<dbReference type="PANTHER" id="PTHR41913">
    <property type="entry name" value="DUF1684 DOMAIN-CONTAINING PROTEIN"/>
    <property type="match status" value="1"/>
</dbReference>
<dbReference type="AlphaFoldDB" id="A0AAU7BVM7"/>
<dbReference type="PANTHER" id="PTHR41913:SF1">
    <property type="entry name" value="DUF1684 DOMAIN-CONTAINING PROTEIN"/>
    <property type="match status" value="1"/>
</dbReference>
<dbReference type="PROSITE" id="PS51257">
    <property type="entry name" value="PROKAR_LIPOPROTEIN"/>
    <property type="match status" value="1"/>
</dbReference>
<proteinExistence type="predicted"/>
<sequence length="293" mass="33612">MRFFLILVLAIVFTACKNEDSRFIIDQNYRSEIDAFFDAKMQERQGDYLQLVALYKLDLGKNTFGKGSDNHLVFNIDTLPETIGTILMQEDSLSFIAKEGVVIKTKNDSIITKTPLTLNQYGSSIQLFHNQLYWQIITRSKQHYLRVWDSKNPTIESFNGFEKFDLNNNFILEGEFGYYDKEKSEVVKAKVDGKRSINFIGFASFIYEGENYMLEVGADGFTMVGDITNGDSTYGGGRYFYLDLPKQNGLVKIDFNKLYNPPCAFSEFTTCLYPPRQNQLPFKVLAGETLKQL</sequence>
<evidence type="ECO:0000313" key="1">
    <source>
        <dbReference type="EMBL" id="XBG62163.1"/>
    </source>
</evidence>
<accession>A0AAU7BVM7</accession>
<reference evidence="1" key="1">
    <citation type="submission" date="2024-05" db="EMBL/GenBank/DDBJ databases">
        <title>Pontimicrobium maritimus sp. nov., isolated form sea water.</title>
        <authorList>
            <person name="Muhammad N."/>
            <person name="Vuong T.Q."/>
            <person name="Han H.L."/>
            <person name="Kim S.-G."/>
        </authorList>
    </citation>
    <scope>NUCLEOTIDE SEQUENCE</scope>
    <source>
        <strain evidence="1">SW4</strain>
    </source>
</reference>
<dbReference type="InterPro" id="IPR012467">
    <property type="entry name" value="DUF1684"/>
</dbReference>
<dbReference type="RefSeq" id="WP_347925194.1">
    <property type="nucleotide sequence ID" value="NZ_CP157199.1"/>
</dbReference>
<dbReference type="Pfam" id="PF07920">
    <property type="entry name" value="DUF1684"/>
    <property type="match status" value="1"/>
</dbReference>
<name>A0AAU7BVM7_9FLAO</name>
<protein>
    <submittedName>
        <fullName evidence="1">DUF1684 domain-containing protein</fullName>
    </submittedName>
</protein>
<dbReference type="EMBL" id="CP157199">
    <property type="protein sequence ID" value="XBG62163.1"/>
    <property type="molecule type" value="Genomic_DNA"/>
</dbReference>